<name>A0ABQ2WI41_9GAMM</name>
<dbReference type="EMBL" id="BMXO01000004">
    <property type="protein sequence ID" value="GGW52711.1"/>
    <property type="molecule type" value="Genomic_DNA"/>
</dbReference>
<keyword evidence="3" id="KW-1185">Reference proteome</keyword>
<dbReference type="RefSeq" id="WP_230478397.1">
    <property type="nucleotide sequence ID" value="NZ_BMXO01000004.1"/>
</dbReference>
<accession>A0ABQ2WI41</accession>
<evidence type="ECO:0000313" key="3">
    <source>
        <dbReference type="Proteomes" id="UP000647585"/>
    </source>
</evidence>
<dbReference type="Proteomes" id="UP000647585">
    <property type="component" value="Unassembled WGS sequence"/>
</dbReference>
<comment type="caution">
    <text evidence="2">The sequence shown here is derived from an EMBL/GenBank/DDBJ whole genome shotgun (WGS) entry which is preliminary data.</text>
</comment>
<evidence type="ECO:0000256" key="1">
    <source>
        <dbReference type="SAM" id="SignalP"/>
    </source>
</evidence>
<sequence>MKASVSSPWSKRLAQRCALAGLLTWLPVAGMAHDHPADTLQVHGFLSQALVITDHNDFFGNSSDKGSLEYTELGLNASFRPHRRVLVAGQLLSRRAGGDTSDAAPTLDYGVVDYQMLASPARTLGVQVGRFKNPFGLYNQTRDVAFTRPSILLPQSIYFDRTRALGLAADGISLYAEEHTSAGTWRLRGGLGRPQTGSALSDQLFGGTAQRVSASAPSAIAQLLFEDHSGQWVAALSAASVNLEATLMGQEADFKFQPWIASVQYNQEHWSLTAEYALRQQSLSGDHLPRTFDITGESWYVQYQRRFSPDWSGLIRFDRLVNNTDDRSGHAYERARFGPAHSQFADDMTLGVQWTPTSQLMLSGEYHYVDGTGWLPRQDNPDASLTRKHWNMLLFQLSLRF</sequence>
<organism evidence="2 3">
    <name type="scientific">Halomonas johnsoniae</name>
    <dbReference type="NCBI Taxonomy" id="502832"/>
    <lineage>
        <taxon>Bacteria</taxon>
        <taxon>Pseudomonadati</taxon>
        <taxon>Pseudomonadota</taxon>
        <taxon>Gammaproteobacteria</taxon>
        <taxon>Oceanospirillales</taxon>
        <taxon>Halomonadaceae</taxon>
        <taxon>Halomonas</taxon>
    </lineage>
</organism>
<evidence type="ECO:0008006" key="4">
    <source>
        <dbReference type="Google" id="ProtNLM"/>
    </source>
</evidence>
<gene>
    <name evidence="2" type="ORF">GCM10007158_12470</name>
</gene>
<reference evidence="3" key="1">
    <citation type="journal article" date="2019" name="Int. J. Syst. Evol. Microbiol.">
        <title>The Global Catalogue of Microorganisms (GCM) 10K type strain sequencing project: providing services to taxonomists for standard genome sequencing and annotation.</title>
        <authorList>
            <consortium name="The Broad Institute Genomics Platform"/>
            <consortium name="The Broad Institute Genome Sequencing Center for Infectious Disease"/>
            <person name="Wu L."/>
            <person name="Ma J."/>
        </authorList>
    </citation>
    <scope>NUCLEOTIDE SEQUENCE [LARGE SCALE GENOMIC DNA]</scope>
    <source>
        <strain evidence="3">KCTC 22157</strain>
    </source>
</reference>
<protein>
    <recommendedName>
        <fullName evidence="4">Porin</fullName>
    </recommendedName>
</protein>
<feature type="signal peptide" evidence="1">
    <location>
        <begin position="1"/>
        <end position="32"/>
    </location>
</feature>
<proteinExistence type="predicted"/>
<dbReference type="InterPro" id="IPR023614">
    <property type="entry name" value="Porin_dom_sf"/>
</dbReference>
<feature type="chain" id="PRO_5046223781" description="Porin" evidence="1">
    <location>
        <begin position="33"/>
        <end position="401"/>
    </location>
</feature>
<keyword evidence="1" id="KW-0732">Signal</keyword>
<evidence type="ECO:0000313" key="2">
    <source>
        <dbReference type="EMBL" id="GGW52711.1"/>
    </source>
</evidence>
<dbReference type="Gene3D" id="2.40.160.10">
    <property type="entry name" value="Porin"/>
    <property type="match status" value="1"/>
</dbReference>
<dbReference type="SUPFAM" id="SSF56935">
    <property type="entry name" value="Porins"/>
    <property type="match status" value="1"/>
</dbReference>